<dbReference type="Proteomes" id="UP000242188">
    <property type="component" value="Unassembled WGS sequence"/>
</dbReference>
<dbReference type="PROSITE" id="PS50011">
    <property type="entry name" value="PROTEIN_KINASE_DOM"/>
    <property type="match status" value="1"/>
</dbReference>
<dbReference type="SUPFAM" id="SSF52540">
    <property type="entry name" value="P-loop containing nucleoside triphosphate hydrolases"/>
    <property type="match status" value="1"/>
</dbReference>
<dbReference type="STRING" id="6573.A0A210Q200"/>
<gene>
    <name evidence="2" type="ORF">KP79_PYT10876</name>
</gene>
<keyword evidence="2" id="KW-0808">Transferase</keyword>
<dbReference type="OrthoDB" id="9984778at2759"/>
<organism evidence="2 3">
    <name type="scientific">Mizuhopecten yessoensis</name>
    <name type="common">Japanese scallop</name>
    <name type="synonym">Patinopecten yessoensis</name>
    <dbReference type="NCBI Taxonomy" id="6573"/>
    <lineage>
        <taxon>Eukaryota</taxon>
        <taxon>Metazoa</taxon>
        <taxon>Spiralia</taxon>
        <taxon>Lophotrochozoa</taxon>
        <taxon>Mollusca</taxon>
        <taxon>Bivalvia</taxon>
        <taxon>Autobranchia</taxon>
        <taxon>Pteriomorphia</taxon>
        <taxon>Pectinida</taxon>
        <taxon>Pectinoidea</taxon>
        <taxon>Pectinidae</taxon>
        <taxon>Mizuhopecten</taxon>
    </lineage>
</organism>
<dbReference type="InterPro" id="IPR045063">
    <property type="entry name" value="Dynamin_N"/>
</dbReference>
<dbReference type="GO" id="GO:0004672">
    <property type="term" value="F:protein kinase activity"/>
    <property type="evidence" value="ECO:0007669"/>
    <property type="project" value="InterPro"/>
</dbReference>
<keyword evidence="2" id="KW-0418">Kinase</keyword>
<dbReference type="Pfam" id="PF00069">
    <property type="entry name" value="Pkinase"/>
    <property type="match status" value="1"/>
</dbReference>
<keyword evidence="3" id="KW-1185">Reference proteome</keyword>
<proteinExistence type="predicted"/>
<dbReference type="Pfam" id="PF00350">
    <property type="entry name" value="Dynamin_N"/>
    <property type="match status" value="1"/>
</dbReference>
<sequence>MAGITEADILNSEEFDDIFEYADKLGVPLDGLDALEDMQERLVMQLKKNEFGNPKAWIAKSLEVSQKEDTHKRLKIGILLEEFQKCISECQNGNGIDAIEDLLRTEGTVRDLKQELGQHIERMKKGDCVFVVAGETSAGKSSLLNLLLGQPILPSFTGSSTSVITRISYGKKMNAEIVYQESGTPTEKFDNINMEWAHEFLWDRLRIKDENKRQTQSHIKEIRFQVPCEVLRCGIVIVDSPGIGENEAMDSVIADFIRENEIMGYIYVIKSDNSGGVDEDRFLCLLKMVIDKQKMNQQERLEHFDSKSAMFVCNRWDLVKSGEQDLVFNNTVKLLRECWPSLATSQVIRFKTEYAIKEAECDPDFIPELYRVFLECLRDMYIHAMDHRIQQTYKWMDEVFTRSIFQLQALLAQVNMSEKERIEKVEDIKKKLHTLESKSYDVINSLKEDVEQTSNELCEEFRPELMKPYSKISLTKWLPEELPQLDDRGWPYLKMNLRWKIAERVIRLIEEWESEKGKIAVVEERTANVMKFQLNLLQAEMKKIEDGMNAKESCTREKLRRSISNPLTLRRMSRVSISEQQSSDRATPLKLITRVLHPVQNVVDNIRSTKLIDKYILAKKEKKYKENPSKIAREQTEKFIQELMEPQQPGEDILQQIISNLLERSMSQLAEIERNIPSLIKSNEMLLDRALSFQKNIVESKGLYENLNKSLEGTKRRLDHYYKGYISVKNMREVDICTPVENGRRRSRSFRASEILHTSFFKKSADKPTSEWRNGLWTVVKRGQCNKCDITMKMYLPSSRIDTTYNEVAKLRFLNEKTMAVLEGIHYSDAPPPVFIFQDHLYTLAERLPCWPSSTKCNKLTVIKQIIDGLCYLHKHKLVHMELCLDTVTVSRDGEVKLVGGCLPREFVQPSETELVGNFAYLSPNVLRGSTYSNASDMYGLGLLVFELLLGVTAFRSHRETLLLNFIKNVDPLTMVDPADDLQRLSCGTAEFIRSCLSPTKEDMFPCAGDIQKALECIGQENLEIVRENPTKYSLFGEKEER</sequence>
<dbReference type="Gene3D" id="1.10.510.10">
    <property type="entry name" value="Transferase(Phosphotransferase) domain 1"/>
    <property type="match status" value="1"/>
</dbReference>
<dbReference type="AlphaFoldDB" id="A0A210Q200"/>
<protein>
    <submittedName>
        <fullName evidence="2">Serine/threonine-protein kinase PknL</fullName>
    </submittedName>
</protein>
<dbReference type="PANTHER" id="PTHR26392">
    <property type="entry name" value="MITOGEN-ACTIVATED PROTEIN KINASE KINASE KINASE 7-RELATED"/>
    <property type="match status" value="1"/>
</dbReference>
<dbReference type="InterPro" id="IPR027417">
    <property type="entry name" value="P-loop_NTPase"/>
</dbReference>
<dbReference type="SMART" id="SM00220">
    <property type="entry name" value="S_TKc"/>
    <property type="match status" value="1"/>
</dbReference>
<feature type="domain" description="Protein kinase" evidence="1">
    <location>
        <begin position="750"/>
        <end position="1023"/>
    </location>
</feature>
<name>A0A210Q200_MIZYE</name>
<evidence type="ECO:0000313" key="3">
    <source>
        <dbReference type="Proteomes" id="UP000242188"/>
    </source>
</evidence>
<dbReference type="PANTHER" id="PTHR26392:SF92">
    <property type="entry name" value="PROTEIN KINASE DOMAIN-CONTAINING PROTEIN"/>
    <property type="match status" value="1"/>
</dbReference>
<dbReference type="InterPro" id="IPR011009">
    <property type="entry name" value="Kinase-like_dom_sf"/>
</dbReference>
<dbReference type="InterPro" id="IPR000719">
    <property type="entry name" value="Prot_kinase_dom"/>
</dbReference>
<dbReference type="Gene3D" id="3.40.50.300">
    <property type="entry name" value="P-loop containing nucleotide triphosphate hydrolases"/>
    <property type="match status" value="1"/>
</dbReference>
<dbReference type="SUPFAM" id="SSF56112">
    <property type="entry name" value="Protein kinase-like (PK-like)"/>
    <property type="match status" value="1"/>
</dbReference>
<reference evidence="2 3" key="1">
    <citation type="journal article" date="2017" name="Nat. Ecol. Evol.">
        <title>Scallop genome provides insights into evolution of bilaterian karyotype and development.</title>
        <authorList>
            <person name="Wang S."/>
            <person name="Zhang J."/>
            <person name="Jiao W."/>
            <person name="Li J."/>
            <person name="Xun X."/>
            <person name="Sun Y."/>
            <person name="Guo X."/>
            <person name="Huan P."/>
            <person name="Dong B."/>
            <person name="Zhang L."/>
            <person name="Hu X."/>
            <person name="Sun X."/>
            <person name="Wang J."/>
            <person name="Zhao C."/>
            <person name="Wang Y."/>
            <person name="Wang D."/>
            <person name="Huang X."/>
            <person name="Wang R."/>
            <person name="Lv J."/>
            <person name="Li Y."/>
            <person name="Zhang Z."/>
            <person name="Liu B."/>
            <person name="Lu W."/>
            <person name="Hui Y."/>
            <person name="Liang J."/>
            <person name="Zhou Z."/>
            <person name="Hou R."/>
            <person name="Li X."/>
            <person name="Liu Y."/>
            <person name="Li H."/>
            <person name="Ning X."/>
            <person name="Lin Y."/>
            <person name="Zhao L."/>
            <person name="Xing Q."/>
            <person name="Dou J."/>
            <person name="Li Y."/>
            <person name="Mao J."/>
            <person name="Guo H."/>
            <person name="Dou H."/>
            <person name="Li T."/>
            <person name="Mu C."/>
            <person name="Jiang W."/>
            <person name="Fu Q."/>
            <person name="Fu X."/>
            <person name="Miao Y."/>
            <person name="Liu J."/>
            <person name="Yu Q."/>
            <person name="Li R."/>
            <person name="Liao H."/>
            <person name="Li X."/>
            <person name="Kong Y."/>
            <person name="Jiang Z."/>
            <person name="Chourrout D."/>
            <person name="Li R."/>
            <person name="Bao Z."/>
        </authorList>
    </citation>
    <scope>NUCLEOTIDE SEQUENCE [LARGE SCALE GENOMIC DNA]</scope>
    <source>
        <strain evidence="2 3">PY_sf001</strain>
    </source>
</reference>
<accession>A0A210Q200</accession>
<dbReference type="GO" id="GO:0005524">
    <property type="term" value="F:ATP binding"/>
    <property type="evidence" value="ECO:0007669"/>
    <property type="project" value="InterPro"/>
</dbReference>
<evidence type="ECO:0000259" key="1">
    <source>
        <dbReference type="PROSITE" id="PS50011"/>
    </source>
</evidence>
<comment type="caution">
    <text evidence="2">The sequence shown here is derived from an EMBL/GenBank/DDBJ whole genome shotgun (WGS) entry which is preliminary data.</text>
</comment>
<evidence type="ECO:0000313" key="2">
    <source>
        <dbReference type="EMBL" id="OWF42783.1"/>
    </source>
</evidence>
<dbReference type="EMBL" id="NEDP02005221">
    <property type="protein sequence ID" value="OWF42783.1"/>
    <property type="molecule type" value="Genomic_DNA"/>
</dbReference>